<dbReference type="AlphaFoldDB" id="A0A6M3XND0"/>
<gene>
    <name evidence="1" type="ORF">TM448B01554_0003</name>
</gene>
<evidence type="ECO:0000313" key="1">
    <source>
        <dbReference type="EMBL" id="QJH99319.1"/>
    </source>
</evidence>
<sequence>MGFGTDHGRAVPYIWHQKVINLPLNIDRASGPSWLSLTGTQCGGTIRSLLFLGDNNKLSDSFYVPGDWDGTSNFVLRLNWSQYPPGSQKDATMAWRLQYWVVEDWGNPVGSKSVAQTATFIYGDEGTTNYCMHCGTFAMDFTGGTFGTVGAGQTVFFQIERPAAGGSWAAVSALHSMGVEYMAGVTGPSGAALTTQDKRGS</sequence>
<reference evidence="1" key="1">
    <citation type="submission" date="2020-03" db="EMBL/GenBank/DDBJ databases">
        <title>The deep terrestrial virosphere.</title>
        <authorList>
            <person name="Holmfeldt K."/>
            <person name="Nilsson E."/>
            <person name="Simone D."/>
            <person name="Lopez-Fernandez M."/>
            <person name="Wu X."/>
            <person name="de Brujin I."/>
            <person name="Lundin D."/>
            <person name="Andersson A."/>
            <person name="Bertilsson S."/>
            <person name="Dopson M."/>
        </authorList>
    </citation>
    <scope>NUCLEOTIDE SEQUENCE</scope>
    <source>
        <strain evidence="1">TM448B01554</strain>
    </source>
</reference>
<name>A0A6M3XND0_9ZZZZ</name>
<dbReference type="EMBL" id="MT144782">
    <property type="protein sequence ID" value="QJH99319.1"/>
    <property type="molecule type" value="Genomic_DNA"/>
</dbReference>
<proteinExistence type="predicted"/>
<protein>
    <submittedName>
        <fullName evidence="1">Uncharacterized protein</fullName>
    </submittedName>
</protein>
<accession>A0A6M3XND0</accession>
<organism evidence="1">
    <name type="scientific">viral metagenome</name>
    <dbReference type="NCBI Taxonomy" id="1070528"/>
    <lineage>
        <taxon>unclassified sequences</taxon>
        <taxon>metagenomes</taxon>
        <taxon>organismal metagenomes</taxon>
    </lineage>
</organism>